<evidence type="ECO:0000313" key="2">
    <source>
        <dbReference type="Proteomes" id="UP000003250"/>
    </source>
</evidence>
<gene>
    <name evidence="1" type="ORF">MAXJ12_11217</name>
</gene>
<dbReference type="AlphaFoldDB" id="H0HQ13"/>
<proteinExistence type="predicted"/>
<reference evidence="1 2" key="1">
    <citation type="journal article" date="2012" name="J. Bacteriol.">
        <title>Draft Genome Sequence of Mesorhizobium alhagi CCNWXJ12-2T, a Novel Salt-Resistant Species Isolated from the Desert of Northwestern China.</title>
        <authorList>
            <person name="Zhou M."/>
            <person name="Chen W."/>
            <person name="Chen H."/>
            <person name="Wei G."/>
        </authorList>
    </citation>
    <scope>NUCLEOTIDE SEQUENCE [LARGE SCALE GENOMIC DNA]</scope>
    <source>
        <strain evidence="1 2">CCNWXJ12-2</strain>
    </source>
</reference>
<sequence length="50" mass="5077">MRLPSSLSFLLDEAIDSPGADTFLMTLGARLVADGLPLAGGALTQAAPHP</sequence>
<keyword evidence="2" id="KW-1185">Reference proteome</keyword>
<feature type="non-terminal residue" evidence="1">
    <location>
        <position position="50"/>
    </location>
</feature>
<dbReference type="EMBL" id="AHAM01000078">
    <property type="protein sequence ID" value="EHK57203.1"/>
    <property type="molecule type" value="Genomic_DNA"/>
</dbReference>
<accession>H0HQ13</accession>
<evidence type="ECO:0000313" key="1">
    <source>
        <dbReference type="EMBL" id="EHK57203.1"/>
    </source>
</evidence>
<dbReference type="Proteomes" id="UP000003250">
    <property type="component" value="Unassembled WGS sequence"/>
</dbReference>
<organism evidence="1 2">
    <name type="scientific">Mesorhizobium alhagi CCNWXJ12-2</name>
    <dbReference type="NCBI Taxonomy" id="1107882"/>
    <lineage>
        <taxon>Bacteria</taxon>
        <taxon>Pseudomonadati</taxon>
        <taxon>Pseudomonadota</taxon>
        <taxon>Alphaproteobacteria</taxon>
        <taxon>Hyphomicrobiales</taxon>
        <taxon>Phyllobacteriaceae</taxon>
        <taxon>Allomesorhizobium</taxon>
    </lineage>
</organism>
<name>H0HQ13_9HYPH</name>
<protein>
    <submittedName>
        <fullName evidence="1">Adenylate cyclase protein</fullName>
    </submittedName>
</protein>